<dbReference type="Proteomes" id="UP000093928">
    <property type="component" value="Unassembled WGS sequence"/>
</dbReference>
<evidence type="ECO:0000256" key="1">
    <source>
        <dbReference type="SAM" id="Phobius"/>
    </source>
</evidence>
<protein>
    <submittedName>
        <fullName evidence="2">Uncharacterized protein</fullName>
    </submittedName>
</protein>
<dbReference type="AlphaFoldDB" id="A0A1A3NHV9"/>
<keyword evidence="1" id="KW-0472">Membrane</keyword>
<keyword evidence="1" id="KW-1133">Transmembrane helix</keyword>
<feature type="transmembrane region" description="Helical" evidence="1">
    <location>
        <begin position="7"/>
        <end position="25"/>
    </location>
</feature>
<feature type="transmembrane region" description="Helical" evidence="1">
    <location>
        <begin position="31"/>
        <end position="53"/>
    </location>
</feature>
<gene>
    <name evidence="2" type="ORF">A5634_12265</name>
</gene>
<dbReference type="OrthoDB" id="4733128at2"/>
<organism evidence="2 3">
    <name type="scientific">Mycobacterium asiaticum</name>
    <dbReference type="NCBI Taxonomy" id="1790"/>
    <lineage>
        <taxon>Bacteria</taxon>
        <taxon>Bacillati</taxon>
        <taxon>Actinomycetota</taxon>
        <taxon>Actinomycetes</taxon>
        <taxon>Mycobacteriales</taxon>
        <taxon>Mycobacteriaceae</taxon>
        <taxon>Mycobacterium</taxon>
    </lineage>
</organism>
<evidence type="ECO:0000313" key="3">
    <source>
        <dbReference type="Proteomes" id="UP000093928"/>
    </source>
</evidence>
<proteinExistence type="predicted"/>
<accession>A0A1A3NHV9</accession>
<dbReference type="EMBL" id="LZLS01000219">
    <property type="protein sequence ID" value="OBK20644.1"/>
    <property type="molecule type" value="Genomic_DNA"/>
</dbReference>
<evidence type="ECO:0000313" key="2">
    <source>
        <dbReference type="EMBL" id="OBK20644.1"/>
    </source>
</evidence>
<reference evidence="2 3" key="1">
    <citation type="submission" date="2016-06" db="EMBL/GenBank/DDBJ databases">
        <authorList>
            <person name="Kjaerup R.B."/>
            <person name="Dalgaard T.S."/>
            <person name="Juul-Madsen H.R."/>
        </authorList>
    </citation>
    <scope>NUCLEOTIDE SEQUENCE [LARGE SCALE GENOMIC DNA]</scope>
    <source>
        <strain evidence="2 3">1165133.8</strain>
    </source>
</reference>
<sequence length="155" mass="16142">MNKSKSIAIGAEFALVATIILFLAFRELWIAVAGVIAGTVAAIAVVAVTRWAARHSDGSDDEGLAVGVGTVRTVVRGGQTELTVAQRQILIEVSSVHGDTFIGRLIDHDGAADLAMLRPGLVVLVAFDPAAREELSLPDDEMAVLAVRSSGLVLA</sequence>
<keyword evidence="1" id="KW-0812">Transmembrane</keyword>
<comment type="caution">
    <text evidence="2">The sequence shown here is derived from an EMBL/GenBank/DDBJ whole genome shotgun (WGS) entry which is preliminary data.</text>
</comment>
<name>A0A1A3NHV9_MYCAS</name>